<gene>
    <name evidence="2" type="ORF">MM236_02185</name>
</gene>
<feature type="transmembrane region" description="Helical" evidence="1">
    <location>
        <begin position="114"/>
        <end position="135"/>
    </location>
</feature>
<keyword evidence="1" id="KW-0472">Membrane</keyword>
<name>A0ABS9UKK6_9BACT</name>
<organism evidence="2 3">
    <name type="scientific">Belliella calami</name>
    <dbReference type="NCBI Taxonomy" id="2923436"/>
    <lineage>
        <taxon>Bacteria</taxon>
        <taxon>Pseudomonadati</taxon>
        <taxon>Bacteroidota</taxon>
        <taxon>Cytophagia</taxon>
        <taxon>Cytophagales</taxon>
        <taxon>Cyclobacteriaceae</taxon>
        <taxon>Belliella</taxon>
    </lineage>
</organism>
<dbReference type="RefSeq" id="WP_241273293.1">
    <property type="nucleotide sequence ID" value="NZ_JAKZGS010000001.1"/>
</dbReference>
<feature type="transmembrane region" description="Helical" evidence="1">
    <location>
        <begin position="85"/>
        <end position="108"/>
    </location>
</feature>
<dbReference type="EMBL" id="JAKZGS010000001">
    <property type="protein sequence ID" value="MCH7396773.1"/>
    <property type="molecule type" value="Genomic_DNA"/>
</dbReference>
<evidence type="ECO:0000256" key="1">
    <source>
        <dbReference type="SAM" id="Phobius"/>
    </source>
</evidence>
<evidence type="ECO:0000313" key="2">
    <source>
        <dbReference type="EMBL" id="MCH7396773.1"/>
    </source>
</evidence>
<proteinExistence type="predicted"/>
<accession>A0ABS9UKK6</accession>
<keyword evidence="3" id="KW-1185">Reference proteome</keyword>
<dbReference type="Proteomes" id="UP001165488">
    <property type="component" value="Unassembled WGS sequence"/>
</dbReference>
<reference evidence="2" key="1">
    <citation type="submission" date="2022-03" db="EMBL/GenBank/DDBJ databases">
        <title>De novo assembled genomes of Belliella spp. (Cyclobacteriaceae) strains.</title>
        <authorList>
            <person name="Szabo A."/>
            <person name="Korponai K."/>
            <person name="Felfoldi T."/>
        </authorList>
    </citation>
    <scope>NUCLEOTIDE SEQUENCE</scope>
    <source>
        <strain evidence="2">DSM 107340</strain>
    </source>
</reference>
<comment type="caution">
    <text evidence="2">The sequence shown here is derived from an EMBL/GenBank/DDBJ whole genome shotgun (WGS) entry which is preliminary data.</text>
</comment>
<keyword evidence="1" id="KW-1133">Transmembrane helix</keyword>
<protein>
    <submittedName>
        <fullName evidence="2">Uncharacterized protein</fullName>
    </submittedName>
</protein>
<keyword evidence="1" id="KW-0812">Transmembrane</keyword>
<sequence>MRNNLFWTTFRFNTSTTLTLKDIEENLFNDKISNLFRFSLLKSHASQIVFSYNLMQIQVMRIGLVLSGLEAEERNVKVRFRLSNILLLVFVLQLAMSFACFIVVALYVDDPALKVFFTCLPLFVYIIMIANFQFFKSRVLKRLKEIGIYLLSEKSR</sequence>
<evidence type="ECO:0000313" key="3">
    <source>
        <dbReference type="Proteomes" id="UP001165488"/>
    </source>
</evidence>